<protein>
    <submittedName>
        <fullName evidence="5">LacI family DNA-binding transcriptional regulator</fullName>
    </submittedName>
</protein>
<dbReference type="Gene3D" id="3.40.50.2300">
    <property type="match status" value="2"/>
</dbReference>
<name>A0AAU8DV38_9ACTN</name>
<evidence type="ECO:0000256" key="3">
    <source>
        <dbReference type="ARBA" id="ARBA00023163"/>
    </source>
</evidence>
<keyword evidence="1" id="KW-0805">Transcription regulation</keyword>
<dbReference type="InterPro" id="IPR028082">
    <property type="entry name" value="Peripla_BP_I"/>
</dbReference>
<dbReference type="SMART" id="SM00354">
    <property type="entry name" value="HTH_LACI"/>
    <property type="match status" value="1"/>
</dbReference>
<dbReference type="SUPFAM" id="SSF53822">
    <property type="entry name" value="Periplasmic binding protein-like I"/>
    <property type="match status" value="1"/>
</dbReference>
<keyword evidence="3" id="KW-0804">Transcription</keyword>
<evidence type="ECO:0000259" key="4">
    <source>
        <dbReference type="PROSITE" id="PS50932"/>
    </source>
</evidence>
<feature type="domain" description="HTH lacI-type" evidence="4">
    <location>
        <begin position="1"/>
        <end position="53"/>
    </location>
</feature>
<evidence type="ECO:0000256" key="2">
    <source>
        <dbReference type="ARBA" id="ARBA00023125"/>
    </source>
</evidence>
<evidence type="ECO:0000313" key="5">
    <source>
        <dbReference type="EMBL" id="XCG65742.1"/>
    </source>
</evidence>
<dbReference type="PANTHER" id="PTHR30146">
    <property type="entry name" value="LACI-RELATED TRANSCRIPTIONAL REPRESSOR"/>
    <property type="match status" value="1"/>
</dbReference>
<keyword evidence="2 5" id="KW-0238">DNA-binding</keyword>
<dbReference type="InterPro" id="IPR010982">
    <property type="entry name" value="Lambda_DNA-bd_dom_sf"/>
</dbReference>
<dbReference type="Gene3D" id="1.10.260.40">
    <property type="entry name" value="lambda repressor-like DNA-binding domains"/>
    <property type="match status" value="1"/>
</dbReference>
<dbReference type="AlphaFoldDB" id="A0AAU8DV38"/>
<dbReference type="SUPFAM" id="SSF47413">
    <property type="entry name" value="lambda repressor-like DNA-binding domains"/>
    <property type="match status" value="1"/>
</dbReference>
<dbReference type="RefSeq" id="WP_353651347.1">
    <property type="nucleotide sequence ID" value="NZ_CP159218.1"/>
</dbReference>
<dbReference type="CDD" id="cd06267">
    <property type="entry name" value="PBP1_LacI_sugar_binding-like"/>
    <property type="match status" value="1"/>
</dbReference>
<dbReference type="GO" id="GO:0000976">
    <property type="term" value="F:transcription cis-regulatory region binding"/>
    <property type="evidence" value="ECO:0007669"/>
    <property type="project" value="TreeGrafter"/>
</dbReference>
<dbReference type="GO" id="GO:0003700">
    <property type="term" value="F:DNA-binding transcription factor activity"/>
    <property type="evidence" value="ECO:0007669"/>
    <property type="project" value="TreeGrafter"/>
</dbReference>
<dbReference type="CDD" id="cd01392">
    <property type="entry name" value="HTH_LacI"/>
    <property type="match status" value="1"/>
</dbReference>
<dbReference type="Pfam" id="PF13377">
    <property type="entry name" value="Peripla_BP_3"/>
    <property type="match status" value="1"/>
</dbReference>
<dbReference type="InterPro" id="IPR000843">
    <property type="entry name" value="HTH_LacI"/>
</dbReference>
<dbReference type="EMBL" id="CP159218">
    <property type="protein sequence ID" value="XCG65742.1"/>
    <property type="molecule type" value="Genomic_DNA"/>
</dbReference>
<sequence>MRDVAALAGVSGKTVSRVINDEAYVSDDVRARVLEAVAALGYIPNMVSQAFRSGRDRAIGIVVPDLSDPFFAAVVQAAAGAAADAGLAVLVSTAGDDPAREQQVVESLIRRRLSGLLLASVADDHRYLRASIDEMPVVFVDRPACSLTADSVMEDDRGGAVAATGLLIDHGHRRIAAVGADRTVPTIERRWAGYQVALENAGVPVDADLLHLTSRPADTLPGFLDAVLDGVDPITAVFVLDSATAMHVVAQLHQRRRTDLAVVSFGDFPMAALLQPSVTAVDQAPDTLGRTATERLLVRLDRPRARLRRAVVLPVTLIERQSTVPPATRRLR</sequence>
<accession>A0AAU8DV38</accession>
<dbReference type="PROSITE" id="PS50932">
    <property type="entry name" value="HTH_LACI_2"/>
    <property type="match status" value="1"/>
</dbReference>
<dbReference type="PROSITE" id="PS00356">
    <property type="entry name" value="HTH_LACI_1"/>
    <property type="match status" value="1"/>
</dbReference>
<evidence type="ECO:0000256" key="1">
    <source>
        <dbReference type="ARBA" id="ARBA00023015"/>
    </source>
</evidence>
<dbReference type="Pfam" id="PF00356">
    <property type="entry name" value="LacI"/>
    <property type="match status" value="1"/>
</dbReference>
<dbReference type="PANTHER" id="PTHR30146:SF109">
    <property type="entry name" value="HTH-TYPE TRANSCRIPTIONAL REGULATOR GALS"/>
    <property type="match status" value="1"/>
</dbReference>
<reference evidence="5" key="1">
    <citation type="submission" date="2024-05" db="EMBL/GenBank/DDBJ databases">
        <authorList>
            <person name="Cai S.Y."/>
            <person name="Jin L.M."/>
            <person name="Li H.R."/>
        </authorList>
    </citation>
    <scope>NUCLEOTIDE SEQUENCE</scope>
    <source>
        <strain evidence="5">A5-74</strain>
    </source>
</reference>
<gene>
    <name evidence="5" type="ORF">ABLG96_01450</name>
</gene>
<proteinExistence type="predicted"/>
<dbReference type="InterPro" id="IPR046335">
    <property type="entry name" value="LacI/GalR-like_sensor"/>
</dbReference>
<organism evidence="5">
    <name type="scientific">Nakamurella sp. A5-74</name>
    <dbReference type="NCBI Taxonomy" id="3158264"/>
    <lineage>
        <taxon>Bacteria</taxon>
        <taxon>Bacillati</taxon>
        <taxon>Actinomycetota</taxon>
        <taxon>Actinomycetes</taxon>
        <taxon>Nakamurellales</taxon>
        <taxon>Nakamurellaceae</taxon>
        <taxon>Nakamurella</taxon>
    </lineage>
</organism>